<sequence length="35" mass="4171">MPKFQFVSLFLKNSQSYCAWARESRIRNCAVKTFL</sequence>
<reference evidence="1" key="1">
    <citation type="submission" date="2014-11" db="EMBL/GenBank/DDBJ databases">
        <authorList>
            <person name="Amaro Gonzalez C."/>
        </authorList>
    </citation>
    <scope>NUCLEOTIDE SEQUENCE</scope>
</reference>
<proteinExistence type="predicted"/>
<dbReference type="AlphaFoldDB" id="A0A0E9U292"/>
<protein>
    <submittedName>
        <fullName evidence="1">Uncharacterized protein</fullName>
    </submittedName>
</protein>
<name>A0A0E9U292_ANGAN</name>
<organism evidence="1">
    <name type="scientific">Anguilla anguilla</name>
    <name type="common">European freshwater eel</name>
    <name type="synonym">Muraena anguilla</name>
    <dbReference type="NCBI Taxonomy" id="7936"/>
    <lineage>
        <taxon>Eukaryota</taxon>
        <taxon>Metazoa</taxon>
        <taxon>Chordata</taxon>
        <taxon>Craniata</taxon>
        <taxon>Vertebrata</taxon>
        <taxon>Euteleostomi</taxon>
        <taxon>Actinopterygii</taxon>
        <taxon>Neopterygii</taxon>
        <taxon>Teleostei</taxon>
        <taxon>Anguilliformes</taxon>
        <taxon>Anguillidae</taxon>
        <taxon>Anguilla</taxon>
    </lineage>
</organism>
<dbReference type="EMBL" id="GBXM01048656">
    <property type="protein sequence ID" value="JAH59921.1"/>
    <property type="molecule type" value="Transcribed_RNA"/>
</dbReference>
<evidence type="ECO:0000313" key="1">
    <source>
        <dbReference type="EMBL" id="JAH59921.1"/>
    </source>
</evidence>
<reference evidence="1" key="2">
    <citation type="journal article" date="2015" name="Fish Shellfish Immunol.">
        <title>Early steps in the European eel (Anguilla anguilla)-Vibrio vulnificus interaction in the gills: Role of the RtxA13 toxin.</title>
        <authorList>
            <person name="Callol A."/>
            <person name="Pajuelo D."/>
            <person name="Ebbesson L."/>
            <person name="Teles M."/>
            <person name="MacKenzie S."/>
            <person name="Amaro C."/>
        </authorList>
    </citation>
    <scope>NUCLEOTIDE SEQUENCE</scope>
</reference>
<accession>A0A0E9U292</accession>